<evidence type="ECO:0000259" key="1">
    <source>
        <dbReference type="Pfam" id="PF17919"/>
    </source>
</evidence>
<gene>
    <name evidence="2" type="primary">PARPA_02548.1 scaffold 4843</name>
</gene>
<dbReference type="InterPro" id="IPR041577">
    <property type="entry name" value="RT_RNaseH_2"/>
</dbReference>
<dbReference type="InterPro" id="IPR043502">
    <property type="entry name" value="DNA/RNA_pol_sf"/>
</dbReference>
<feature type="domain" description="Reverse transcriptase/retrotransposon-derived protein RNase H-like" evidence="1">
    <location>
        <begin position="76"/>
        <end position="123"/>
    </location>
</feature>
<dbReference type="STRING" id="35722.A0A0B7N139"/>
<dbReference type="FunFam" id="3.30.70.270:FF:000020">
    <property type="entry name" value="Transposon Tf2-6 polyprotein-like Protein"/>
    <property type="match status" value="1"/>
</dbReference>
<dbReference type="EMBL" id="LN721083">
    <property type="protein sequence ID" value="CEP09093.1"/>
    <property type="molecule type" value="Genomic_DNA"/>
</dbReference>
<dbReference type="PANTHER" id="PTHR33064:SF29">
    <property type="entry name" value="PEPTIDASE A2 DOMAIN-CONTAINING PROTEIN-RELATED"/>
    <property type="match status" value="1"/>
</dbReference>
<dbReference type="SUPFAM" id="SSF56672">
    <property type="entry name" value="DNA/RNA polymerases"/>
    <property type="match status" value="1"/>
</dbReference>
<reference evidence="2 3" key="1">
    <citation type="submission" date="2014-09" db="EMBL/GenBank/DDBJ databases">
        <authorList>
            <person name="Ellenberger Sabrina"/>
        </authorList>
    </citation>
    <scope>NUCLEOTIDE SEQUENCE [LARGE SCALE GENOMIC DNA]</scope>
    <source>
        <strain evidence="2 3">CBS 412.66</strain>
    </source>
</reference>
<evidence type="ECO:0000313" key="3">
    <source>
        <dbReference type="Proteomes" id="UP000054107"/>
    </source>
</evidence>
<accession>A0A0B7N139</accession>
<organism evidence="2 3">
    <name type="scientific">Parasitella parasitica</name>
    <dbReference type="NCBI Taxonomy" id="35722"/>
    <lineage>
        <taxon>Eukaryota</taxon>
        <taxon>Fungi</taxon>
        <taxon>Fungi incertae sedis</taxon>
        <taxon>Mucoromycota</taxon>
        <taxon>Mucoromycotina</taxon>
        <taxon>Mucoromycetes</taxon>
        <taxon>Mucorales</taxon>
        <taxon>Mucorineae</taxon>
        <taxon>Mucoraceae</taxon>
        <taxon>Parasitella</taxon>
    </lineage>
</organism>
<name>A0A0B7N139_9FUNG</name>
<dbReference type="InterPro" id="IPR043128">
    <property type="entry name" value="Rev_trsase/Diguanyl_cyclase"/>
</dbReference>
<proteinExistence type="predicted"/>
<dbReference type="Pfam" id="PF17919">
    <property type="entry name" value="RT_RNaseH_2"/>
    <property type="match status" value="1"/>
</dbReference>
<protein>
    <recommendedName>
        <fullName evidence="1">Reverse transcriptase/retrotransposon-derived protein RNase H-like domain-containing protein</fullName>
    </recommendedName>
</protein>
<dbReference type="Gene3D" id="3.30.70.270">
    <property type="match status" value="1"/>
</dbReference>
<keyword evidence="3" id="KW-1185">Reference proteome</keyword>
<dbReference type="Proteomes" id="UP000054107">
    <property type="component" value="Unassembled WGS sequence"/>
</dbReference>
<sequence>MNFTLRFDITKHSNLPSKRKVTAVQSWPIPTNIQQVRQFCGLSQHHKRFIPKYAGIVSSLTDLTAGSDPKTRPIIWTPECQQSFDQLKAFLMCSAPVLSTPDMDKPFRIECDSSDFAVGAYYFSKITINSESF</sequence>
<dbReference type="AlphaFoldDB" id="A0A0B7N139"/>
<dbReference type="OrthoDB" id="2206504at2759"/>
<dbReference type="PANTHER" id="PTHR33064">
    <property type="entry name" value="POL PROTEIN"/>
    <property type="match status" value="1"/>
</dbReference>
<dbReference type="InterPro" id="IPR051320">
    <property type="entry name" value="Viral_Replic_Matur_Polypro"/>
</dbReference>
<evidence type="ECO:0000313" key="2">
    <source>
        <dbReference type="EMBL" id="CEP09093.1"/>
    </source>
</evidence>